<feature type="region of interest" description="Disordered" evidence="3">
    <location>
        <begin position="232"/>
        <end position="269"/>
    </location>
</feature>
<organism evidence="4 5">
    <name type="scientific">Blepharisma stoltei</name>
    <dbReference type="NCBI Taxonomy" id="1481888"/>
    <lineage>
        <taxon>Eukaryota</taxon>
        <taxon>Sar</taxon>
        <taxon>Alveolata</taxon>
        <taxon>Ciliophora</taxon>
        <taxon>Postciliodesmatophora</taxon>
        <taxon>Heterotrichea</taxon>
        <taxon>Heterotrichida</taxon>
        <taxon>Blepharismidae</taxon>
        <taxon>Blepharisma</taxon>
    </lineage>
</organism>
<dbReference type="SUPFAM" id="SSF117281">
    <property type="entry name" value="Kelch motif"/>
    <property type="match status" value="1"/>
</dbReference>
<dbReference type="PANTHER" id="PTHR24412:SF489">
    <property type="entry name" value="RING FINGER DOMAIN AND KELCH REPEAT-CONTAINING PROTEIN DDB_G0271372"/>
    <property type="match status" value="1"/>
</dbReference>
<keyword evidence="2" id="KW-0677">Repeat</keyword>
<accession>A0AAU9K5R9</accession>
<evidence type="ECO:0000313" key="4">
    <source>
        <dbReference type="EMBL" id="CAG9333577.1"/>
    </source>
</evidence>
<evidence type="ECO:0000256" key="1">
    <source>
        <dbReference type="ARBA" id="ARBA00022441"/>
    </source>
</evidence>
<dbReference type="InterPro" id="IPR006652">
    <property type="entry name" value="Kelch_1"/>
</dbReference>
<dbReference type="InterPro" id="IPR015915">
    <property type="entry name" value="Kelch-typ_b-propeller"/>
</dbReference>
<gene>
    <name evidence="4" type="ORF">BSTOLATCC_MIC58382</name>
</gene>
<name>A0AAU9K5R9_9CILI</name>
<dbReference type="Proteomes" id="UP001162131">
    <property type="component" value="Unassembled WGS sequence"/>
</dbReference>
<dbReference type="EMBL" id="CAJZBQ010000056">
    <property type="protein sequence ID" value="CAG9333577.1"/>
    <property type="molecule type" value="Genomic_DNA"/>
</dbReference>
<comment type="caution">
    <text evidence="4">The sequence shown here is derived from an EMBL/GenBank/DDBJ whole genome shotgun (WGS) entry which is preliminary data.</text>
</comment>
<protein>
    <recommendedName>
        <fullName evidence="6">B box-type domain-containing protein</fullName>
    </recommendedName>
</protein>
<keyword evidence="1" id="KW-0880">Kelch repeat</keyword>
<dbReference type="SMART" id="SM00612">
    <property type="entry name" value="Kelch"/>
    <property type="match status" value="3"/>
</dbReference>
<evidence type="ECO:0000256" key="2">
    <source>
        <dbReference type="ARBA" id="ARBA00022737"/>
    </source>
</evidence>
<sequence length="595" mass="66722">MFTEKLCQLCNTEESELVCFCKKIVLCSSCIGKHLISDPSGQHKPVPLSQSHLTSVLAVNFEKVKAEESQIIADLSQKHSINIEIQQKFEKELKIIDDFQSLSIQLITESVKIIESDLLAFADELTQRVVNQCGIVKSKLQNELNEIKKGNFDFDELTKYLSELTTSEEVEKYQLINKNADFIDFNLKNLIEKYFVFDIDINPIGMSRPESPLIQTSNKKYHISLSITDNDIDEPSIPAPQSTKSKIGRIPSFIGSKTPTAKINRSPPRFRRNSKVENLLPNSTLSSFEQESLDFGSDQTISPISSVNASFSDFATNIPKITKMKSSNDIEALGSTKFKLPALLFYLIPEIQAVATYNPASDEIDKMPIVKKEACLEGAAWTVVSNNLLYITGGYQSAAKKTAWIYNITTSELSIGPSMKTARHSHAMVCLNDIIYVFGGQGSNSLRECEKLVMSSKSWQSLSNLTVPRASPSACVYKGYIYIGGGQSHDSIEKYSYLNNVFTMLKIKLPTVGKCLLVYTHDQIIIFQNKLALFIDPVKGVIKNSVEIPEDDWWSPGNSLALGRSIYFVTKYIVYRFDLDLKDIFPLADLHRKVN</sequence>
<dbReference type="PANTHER" id="PTHR24412">
    <property type="entry name" value="KELCH PROTEIN"/>
    <property type="match status" value="1"/>
</dbReference>
<dbReference type="AlphaFoldDB" id="A0AAU9K5R9"/>
<evidence type="ECO:0008006" key="6">
    <source>
        <dbReference type="Google" id="ProtNLM"/>
    </source>
</evidence>
<evidence type="ECO:0000313" key="5">
    <source>
        <dbReference type="Proteomes" id="UP001162131"/>
    </source>
</evidence>
<keyword evidence="5" id="KW-1185">Reference proteome</keyword>
<dbReference type="Pfam" id="PF24681">
    <property type="entry name" value="Kelch_KLHDC2_KLHL20_DRC7"/>
    <property type="match status" value="1"/>
</dbReference>
<evidence type="ECO:0000256" key="3">
    <source>
        <dbReference type="SAM" id="MobiDB-lite"/>
    </source>
</evidence>
<reference evidence="4" key="1">
    <citation type="submission" date="2021-09" db="EMBL/GenBank/DDBJ databases">
        <authorList>
            <consortium name="AG Swart"/>
            <person name="Singh M."/>
            <person name="Singh A."/>
            <person name="Seah K."/>
            <person name="Emmerich C."/>
        </authorList>
    </citation>
    <scope>NUCLEOTIDE SEQUENCE</scope>
    <source>
        <strain evidence="4">ATCC30299</strain>
    </source>
</reference>
<dbReference type="Gene3D" id="2.120.10.80">
    <property type="entry name" value="Kelch-type beta propeller"/>
    <property type="match status" value="1"/>
</dbReference>
<proteinExistence type="predicted"/>